<dbReference type="GO" id="GO:0005737">
    <property type="term" value="C:cytoplasm"/>
    <property type="evidence" value="ECO:0007669"/>
    <property type="project" value="UniProtKB-SubCell"/>
</dbReference>
<keyword evidence="5 8" id="KW-0067">ATP-binding</keyword>
<evidence type="ECO:0000256" key="1">
    <source>
        <dbReference type="ARBA" id="ARBA00006583"/>
    </source>
</evidence>
<comment type="similarity">
    <text evidence="1 8 11">Belongs to the DnaA family.</text>
</comment>
<dbReference type="Pfam" id="PF08299">
    <property type="entry name" value="Bac_DnaA_C"/>
    <property type="match status" value="1"/>
</dbReference>
<feature type="binding site" evidence="8">
    <location>
        <position position="149"/>
    </location>
    <ligand>
        <name>ATP</name>
        <dbReference type="ChEBI" id="CHEBI:30616"/>
    </ligand>
</feature>
<dbReference type="GO" id="GO:0008289">
    <property type="term" value="F:lipid binding"/>
    <property type="evidence" value="ECO:0007669"/>
    <property type="project" value="UniProtKB-KW"/>
</dbReference>
<keyword evidence="6 8" id="KW-0446">Lipid-binding</keyword>
<dbReference type="PRINTS" id="PR00051">
    <property type="entry name" value="DNAA"/>
</dbReference>
<keyword evidence="2 8" id="KW-0963">Cytoplasm</keyword>
<proteinExistence type="inferred from homology"/>
<protein>
    <recommendedName>
        <fullName evidence="8 9">Chromosomal replication initiator protein DnaA</fullName>
    </recommendedName>
</protein>
<dbReference type="SMART" id="SM00382">
    <property type="entry name" value="AAA"/>
    <property type="match status" value="1"/>
</dbReference>
<dbReference type="GO" id="GO:0006270">
    <property type="term" value="P:DNA replication initiation"/>
    <property type="evidence" value="ECO:0007669"/>
    <property type="project" value="UniProtKB-UniRule"/>
</dbReference>
<feature type="domain" description="AAA+ ATPase" evidence="12">
    <location>
        <begin position="138"/>
        <end position="272"/>
    </location>
</feature>
<dbReference type="GO" id="GO:0003688">
    <property type="term" value="F:DNA replication origin binding"/>
    <property type="evidence" value="ECO:0007669"/>
    <property type="project" value="UniProtKB-UniRule"/>
</dbReference>
<dbReference type="Gene3D" id="3.40.50.300">
    <property type="entry name" value="P-loop containing nucleotide triphosphate hydrolases"/>
    <property type="match status" value="1"/>
</dbReference>
<accession>A0A9D2BNE1</accession>
<dbReference type="HAMAP" id="MF_00377">
    <property type="entry name" value="DnaA_bact"/>
    <property type="match status" value="1"/>
</dbReference>
<dbReference type="InterPro" id="IPR013159">
    <property type="entry name" value="DnaA_C"/>
</dbReference>
<evidence type="ECO:0000256" key="9">
    <source>
        <dbReference type="NCBIfam" id="TIGR00362"/>
    </source>
</evidence>
<keyword evidence="4 8" id="KW-0547">Nucleotide-binding</keyword>
<evidence type="ECO:0000256" key="7">
    <source>
        <dbReference type="ARBA" id="ARBA00023125"/>
    </source>
</evidence>
<dbReference type="InterPro" id="IPR038454">
    <property type="entry name" value="DnaA_N_sf"/>
</dbReference>
<dbReference type="PANTHER" id="PTHR30050">
    <property type="entry name" value="CHROMOSOMAL REPLICATION INITIATOR PROTEIN DNAA"/>
    <property type="match status" value="1"/>
</dbReference>
<evidence type="ECO:0000256" key="8">
    <source>
        <dbReference type="HAMAP-Rule" id="MF_00377"/>
    </source>
</evidence>
<evidence type="ECO:0000313" key="14">
    <source>
        <dbReference type="EMBL" id="HIX81614.1"/>
    </source>
</evidence>
<dbReference type="SMART" id="SM00760">
    <property type="entry name" value="Bac_DnaA_C"/>
    <property type="match status" value="1"/>
</dbReference>
<dbReference type="EMBL" id="DXET01000141">
    <property type="protein sequence ID" value="HIX81614.1"/>
    <property type="molecule type" value="Genomic_DNA"/>
</dbReference>
<dbReference type="NCBIfam" id="TIGR00362">
    <property type="entry name" value="DnaA"/>
    <property type="match status" value="1"/>
</dbReference>
<feature type="binding site" evidence="8">
    <location>
        <position position="153"/>
    </location>
    <ligand>
        <name>ATP</name>
        <dbReference type="ChEBI" id="CHEBI:30616"/>
    </ligand>
</feature>
<comment type="subunit">
    <text evidence="8">Oligomerizes as a right-handed, spiral filament on DNA at oriC.</text>
</comment>
<evidence type="ECO:0000256" key="3">
    <source>
        <dbReference type="ARBA" id="ARBA00022705"/>
    </source>
</evidence>
<comment type="caution">
    <text evidence="8">Lacks conserved residue(s) required for the propagation of feature annotation.</text>
</comment>
<dbReference type="InterPro" id="IPR003593">
    <property type="entry name" value="AAA+_ATPase"/>
</dbReference>
<comment type="subcellular location">
    <subcellularLocation>
        <location evidence="8">Cytoplasm</location>
    </subcellularLocation>
</comment>
<dbReference type="AlphaFoldDB" id="A0A9D2BNE1"/>
<dbReference type="CDD" id="cd00009">
    <property type="entry name" value="AAA"/>
    <property type="match status" value="1"/>
</dbReference>
<dbReference type="PANTHER" id="PTHR30050:SF2">
    <property type="entry name" value="CHROMOSOMAL REPLICATION INITIATOR PROTEIN DNAA"/>
    <property type="match status" value="1"/>
</dbReference>
<dbReference type="InterPro" id="IPR010921">
    <property type="entry name" value="Trp_repressor/repl_initiator"/>
</dbReference>
<feature type="binding site" evidence="8">
    <location>
        <position position="152"/>
    </location>
    <ligand>
        <name>ATP</name>
        <dbReference type="ChEBI" id="CHEBI:30616"/>
    </ligand>
</feature>
<evidence type="ECO:0000259" key="12">
    <source>
        <dbReference type="SMART" id="SM00382"/>
    </source>
</evidence>
<feature type="domain" description="Chromosomal replication initiator DnaA C-terminal" evidence="13">
    <location>
        <begin position="355"/>
        <end position="424"/>
    </location>
</feature>
<evidence type="ECO:0000313" key="15">
    <source>
        <dbReference type="Proteomes" id="UP000886724"/>
    </source>
</evidence>
<dbReference type="CDD" id="cd06571">
    <property type="entry name" value="Bac_DnaA_C"/>
    <property type="match status" value="1"/>
</dbReference>
<organism evidence="14 15">
    <name type="scientific">Candidatus Erysipelatoclostridium merdavium</name>
    <dbReference type="NCBI Taxonomy" id="2838566"/>
    <lineage>
        <taxon>Bacteria</taxon>
        <taxon>Bacillati</taxon>
        <taxon>Bacillota</taxon>
        <taxon>Erysipelotrichia</taxon>
        <taxon>Erysipelotrichales</taxon>
        <taxon>Erysipelotrichales incertae sedis</taxon>
    </lineage>
</organism>
<comment type="caution">
    <text evidence="14">The sequence shown here is derived from an EMBL/GenBank/DDBJ whole genome shotgun (WGS) entry which is preliminary data.</text>
</comment>
<dbReference type="FunFam" id="3.40.50.300:FF:000668">
    <property type="entry name" value="Chromosomal replication initiator protein DnaA"/>
    <property type="match status" value="1"/>
</dbReference>
<name>A0A9D2BNE1_9FIRM</name>
<dbReference type="GO" id="GO:0005524">
    <property type="term" value="F:ATP binding"/>
    <property type="evidence" value="ECO:0007669"/>
    <property type="project" value="UniProtKB-UniRule"/>
</dbReference>
<dbReference type="PROSITE" id="PS01008">
    <property type="entry name" value="DNAA"/>
    <property type="match status" value="1"/>
</dbReference>
<gene>
    <name evidence="8 14" type="primary">dnaA</name>
    <name evidence="14" type="ORF">H9980_06545</name>
</gene>
<evidence type="ECO:0000256" key="11">
    <source>
        <dbReference type="RuleBase" id="RU004227"/>
    </source>
</evidence>
<keyword evidence="3 8" id="KW-0235">DNA replication</keyword>
<feature type="region of interest" description="Domain IV, binds dsDNA" evidence="8">
    <location>
        <begin position="325"/>
        <end position="448"/>
    </location>
</feature>
<evidence type="ECO:0000259" key="13">
    <source>
        <dbReference type="SMART" id="SM00760"/>
    </source>
</evidence>
<dbReference type="InterPro" id="IPR020591">
    <property type="entry name" value="Chromosome_initiator_DnaA-like"/>
</dbReference>
<comment type="function">
    <text evidence="8 10">Plays an essential role in the initiation and regulation of chromosomal replication. ATP-DnaA binds to the origin of replication (oriC) to initiate formation of the DNA replication initiation complex once per cell cycle. Binds the DnaA box (a 9 base pair repeat at the origin) and separates the double-stranded (ds)DNA. Forms a right-handed helical filament on oriC DNA; dsDNA binds to the exterior of the filament while single-stranded (ss)DNA is stabiized in the filament's interior. The ATP-DnaA-oriC complex binds and stabilizes one strand of the AT-rich DNA unwinding element (DUE), permitting loading of DNA polymerase. After initiation quickly degrades to an ADP-DnaA complex that is not apt for DNA replication. Binds acidic phospholipids.</text>
</comment>
<comment type="domain">
    <text evidence="8">Domain I is involved in oligomerization and binding regulators, domain II is flexibile and of varying length in different bacteria, domain III forms the AAA+ region, while domain IV binds dsDNA.</text>
</comment>
<dbReference type="Gene3D" id="1.10.8.60">
    <property type="match status" value="1"/>
</dbReference>
<evidence type="ECO:0000256" key="2">
    <source>
        <dbReference type="ARBA" id="ARBA00022490"/>
    </source>
</evidence>
<reference evidence="14" key="1">
    <citation type="journal article" date="2021" name="PeerJ">
        <title>Extensive microbial diversity within the chicken gut microbiome revealed by metagenomics and culture.</title>
        <authorList>
            <person name="Gilroy R."/>
            <person name="Ravi A."/>
            <person name="Getino M."/>
            <person name="Pursley I."/>
            <person name="Horton D.L."/>
            <person name="Alikhan N.F."/>
            <person name="Baker D."/>
            <person name="Gharbi K."/>
            <person name="Hall N."/>
            <person name="Watson M."/>
            <person name="Adriaenssens E.M."/>
            <person name="Foster-Nyarko E."/>
            <person name="Jarju S."/>
            <person name="Secka A."/>
            <person name="Antonio M."/>
            <person name="Oren A."/>
            <person name="Chaudhuri R.R."/>
            <person name="La Ragione R."/>
            <person name="Hildebrand F."/>
            <person name="Pallen M.J."/>
        </authorList>
    </citation>
    <scope>NUCLEOTIDE SEQUENCE</scope>
    <source>
        <strain evidence="14">ChiGjej1B1-14440</strain>
    </source>
</reference>
<dbReference type="SUPFAM" id="SSF48295">
    <property type="entry name" value="TrpR-like"/>
    <property type="match status" value="1"/>
</dbReference>
<dbReference type="InterPro" id="IPR001957">
    <property type="entry name" value="Chromosome_initiator_DnaA"/>
</dbReference>
<dbReference type="InterPro" id="IPR018312">
    <property type="entry name" value="Chromosome_initiator_DnaA_CS"/>
</dbReference>
<evidence type="ECO:0000256" key="6">
    <source>
        <dbReference type="ARBA" id="ARBA00023121"/>
    </source>
</evidence>
<dbReference type="Gene3D" id="1.10.1750.10">
    <property type="match status" value="1"/>
</dbReference>
<dbReference type="InterPro" id="IPR013317">
    <property type="entry name" value="DnaA_dom"/>
</dbReference>
<dbReference type="InterPro" id="IPR027417">
    <property type="entry name" value="P-loop_NTPase"/>
</dbReference>
<feature type="binding site" evidence="8">
    <location>
        <position position="151"/>
    </location>
    <ligand>
        <name>ATP</name>
        <dbReference type="ChEBI" id="CHEBI:30616"/>
    </ligand>
</feature>
<dbReference type="Pfam" id="PF00308">
    <property type="entry name" value="Bac_DnaA"/>
    <property type="match status" value="1"/>
</dbReference>
<evidence type="ECO:0000256" key="10">
    <source>
        <dbReference type="RuleBase" id="RU000577"/>
    </source>
</evidence>
<keyword evidence="7 8" id="KW-0238">DNA-binding</keyword>
<evidence type="ECO:0000256" key="4">
    <source>
        <dbReference type="ARBA" id="ARBA00022741"/>
    </source>
</evidence>
<dbReference type="GO" id="GO:0005886">
    <property type="term" value="C:plasma membrane"/>
    <property type="evidence" value="ECO:0007669"/>
    <property type="project" value="TreeGrafter"/>
</dbReference>
<reference evidence="14" key="2">
    <citation type="submission" date="2021-04" db="EMBL/GenBank/DDBJ databases">
        <authorList>
            <person name="Gilroy R."/>
        </authorList>
    </citation>
    <scope>NUCLEOTIDE SEQUENCE</scope>
    <source>
        <strain evidence="14">ChiGjej1B1-14440</strain>
    </source>
</reference>
<evidence type="ECO:0000256" key="5">
    <source>
        <dbReference type="ARBA" id="ARBA00022840"/>
    </source>
</evidence>
<dbReference type="Proteomes" id="UP000886724">
    <property type="component" value="Unassembled WGS sequence"/>
</dbReference>
<dbReference type="SUPFAM" id="SSF52540">
    <property type="entry name" value="P-loop containing nucleoside triphosphate hydrolases"/>
    <property type="match status" value="1"/>
</dbReference>
<sequence>MNDNSKIWQLCLDTLEKQELPDSRKIDKIIMESVFRSAKISSINDNKVVITTPYSFNVETIKNNQKDIEEILSGMLASPITVEILGEEDFKKTITIQNEQPFKDNLNKTFTFDNFVVGSSNRMAQNAALLVSSNPGSNFNPLFIYSNPGLGKTHLLNAIGNYAKETNPSLKIRYITSKEFVDEVIGAMKGKNSNDIYLKYKNLDMLLIDDIQFLFNKEKSSEIFFHIFNELINNNKQIVITSDKMPEELQGIESRLISRFNSGLSFGIDPPEFETARAILEKKIENLDNPSLIIQDDVVDFIANHYCKDIRNLEGALKRLFFCSIMNHTNNIDMAFALESFKDDKVVQNPKTALTKELILKTTAEFYYLTISQLVSKNKTRKLTTPREICMYLMRELLDITFAEIGTIFSNRDHSTVMKACARVDNKIKKDPDYKLAINKLKHKLGIN</sequence>
<feature type="region of interest" description="Domain I, interacts with DnaA modulators" evidence="8">
    <location>
        <begin position="1"/>
        <end position="100"/>
    </location>
</feature>
<dbReference type="Gene3D" id="3.30.300.180">
    <property type="match status" value="1"/>
</dbReference>
<dbReference type="GO" id="GO:0006275">
    <property type="term" value="P:regulation of DNA replication"/>
    <property type="evidence" value="ECO:0007669"/>
    <property type="project" value="UniProtKB-UniRule"/>
</dbReference>